<dbReference type="EMBL" id="QZWG01000003">
    <property type="protein sequence ID" value="RZC20116.1"/>
    <property type="molecule type" value="Genomic_DNA"/>
</dbReference>
<sequence length="107" mass="12301">MKELDNKKDFDIEYDPLVPIIVIDDDNIVVVESKSFVSMQGWDSDPDNDVYNFIEVLSELNRHIVYSLSLGTSVTPAMGKDISGLVNMYRITIDDWDLWEDVKVILM</sequence>
<dbReference type="InterPro" id="IPR013785">
    <property type="entry name" value="Aldolase_TIM"/>
</dbReference>
<protein>
    <submittedName>
        <fullName evidence="1">Uncharacterized protein</fullName>
    </submittedName>
</protein>
<dbReference type="Gene3D" id="3.20.20.70">
    <property type="entry name" value="Aldolase class I"/>
    <property type="match status" value="1"/>
</dbReference>
<evidence type="ECO:0000313" key="2">
    <source>
        <dbReference type="Proteomes" id="UP000289340"/>
    </source>
</evidence>
<gene>
    <name evidence="1" type="ORF">D0Y65_006806</name>
</gene>
<evidence type="ECO:0000313" key="1">
    <source>
        <dbReference type="EMBL" id="RZC20116.1"/>
    </source>
</evidence>
<dbReference type="AlphaFoldDB" id="A0A445L9Z2"/>
<proteinExistence type="predicted"/>
<dbReference type="Proteomes" id="UP000289340">
    <property type="component" value="Chromosome 3"/>
</dbReference>
<comment type="caution">
    <text evidence="1">The sequence shown here is derived from an EMBL/GenBank/DDBJ whole genome shotgun (WGS) entry which is preliminary data.</text>
</comment>
<keyword evidence="2" id="KW-1185">Reference proteome</keyword>
<organism evidence="1 2">
    <name type="scientific">Glycine soja</name>
    <name type="common">Wild soybean</name>
    <dbReference type="NCBI Taxonomy" id="3848"/>
    <lineage>
        <taxon>Eukaryota</taxon>
        <taxon>Viridiplantae</taxon>
        <taxon>Streptophyta</taxon>
        <taxon>Embryophyta</taxon>
        <taxon>Tracheophyta</taxon>
        <taxon>Spermatophyta</taxon>
        <taxon>Magnoliopsida</taxon>
        <taxon>eudicotyledons</taxon>
        <taxon>Gunneridae</taxon>
        <taxon>Pentapetalae</taxon>
        <taxon>rosids</taxon>
        <taxon>fabids</taxon>
        <taxon>Fabales</taxon>
        <taxon>Fabaceae</taxon>
        <taxon>Papilionoideae</taxon>
        <taxon>50 kb inversion clade</taxon>
        <taxon>NPAAA clade</taxon>
        <taxon>indigoferoid/millettioid clade</taxon>
        <taxon>Phaseoleae</taxon>
        <taxon>Glycine</taxon>
        <taxon>Glycine subgen. Soja</taxon>
    </lineage>
</organism>
<accession>A0A445L9Z2</accession>
<reference evidence="1 2" key="1">
    <citation type="submission" date="2018-09" db="EMBL/GenBank/DDBJ databases">
        <title>A high-quality reference genome of wild soybean provides a powerful tool to mine soybean genomes.</title>
        <authorList>
            <person name="Xie M."/>
            <person name="Chung C.Y.L."/>
            <person name="Li M.-W."/>
            <person name="Wong F.-L."/>
            <person name="Chan T.-F."/>
            <person name="Lam H.-M."/>
        </authorList>
    </citation>
    <scope>NUCLEOTIDE SEQUENCE [LARGE SCALE GENOMIC DNA]</scope>
    <source>
        <strain evidence="2">cv. W05</strain>
        <tissue evidence="1">Hypocotyl of etiolated seedlings</tissue>
    </source>
</reference>
<name>A0A445L9Z2_GLYSO</name>